<dbReference type="EMBL" id="CP001738">
    <property type="protein sequence ID" value="ACY95816.1"/>
    <property type="molecule type" value="Genomic_DNA"/>
</dbReference>
<dbReference type="AlphaFoldDB" id="D1AEK0"/>
<organism evidence="1 2">
    <name type="scientific">Thermomonospora curvata (strain ATCC 19995 / DSM 43183 / JCM 3096 / KCTC 9072 / NBRC 15933 / NCIMB 10081 / Henssen B9)</name>
    <dbReference type="NCBI Taxonomy" id="471852"/>
    <lineage>
        <taxon>Bacteria</taxon>
        <taxon>Bacillati</taxon>
        <taxon>Actinomycetota</taxon>
        <taxon>Actinomycetes</taxon>
        <taxon>Streptosporangiales</taxon>
        <taxon>Thermomonosporaceae</taxon>
        <taxon>Thermomonospora</taxon>
    </lineage>
</organism>
<evidence type="ECO:0000313" key="2">
    <source>
        <dbReference type="Proteomes" id="UP000001918"/>
    </source>
</evidence>
<gene>
    <name evidence="1" type="ordered locus">Tcur_0211</name>
</gene>
<dbReference type="eggNOG" id="COG1075">
    <property type="taxonomic scope" value="Bacteria"/>
</dbReference>
<dbReference type="Proteomes" id="UP000001918">
    <property type="component" value="Chromosome"/>
</dbReference>
<dbReference type="RefSeq" id="WP_012850600.1">
    <property type="nucleotide sequence ID" value="NC_013510.1"/>
</dbReference>
<sequence length="165" mass="17433">MILLHPPRTTAGLWGELPEALRSHGLDVIAPDIREEEGMRYVARASLVISAAAPNPPLVLVGGGDAGPLLPAVAAAQRAAHRTVGGYVFLDAELPVPRRFTDHDHHGHGAPPVPADWPDAPCGYLSTRGERTPPVRLARLRGWQVAALPAGGDLARALSDLVRAL</sequence>
<reference evidence="1 2" key="1">
    <citation type="journal article" date="2011" name="Stand. Genomic Sci.">
        <title>Complete genome sequence of Thermomonospora curvata type strain (B9).</title>
        <authorList>
            <person name="Chertkov O."/>
            <person name="Sikorski J."/>
            <person name="Nolan M."/>
            <person name="Lapidus A."/>
            <person name="Lucas S."/>
            <person name="Del Rio T.G."/>
            <person name="Tice H."/>
            <person name="Cheng J.F."/>
            <person name="Goodwin L."/>
            <person name="Pitluck S."/>
            <person name="Liolios K."/>
            <person name="Ivanova N."/>
            <person name="Mavromatis K."/>
            <person name="Mikhailova N."/>
            <person name="Ovchinnikova G."/>
            <person name="Pati A."/>
            <person name="Chen A."/>
            <person name="Palaniappan K."/>
            <person name="Djao O.D."/>
            <person name="Land M."/>
            <person name="Hauser L."/>
            <person name="Chang Y.J."/>
            <person name="Jeffries C.D."/>
            <person name="Brettin T."/>
            <person name="Han C."/>
            <person name="Detter J.C."/>
            <person name="Rohde M."/>
            <person name="Goker M."/>
            <person name="Woyke T."/>
            <person name="Bristow J."/>
            <person name="Eisen J.A."/>
            <person name="Markowitz V."/>
            <person name="Hugenholtz P."/>
            <person name="Klenk H.P."/>
            <person name="Kyrpides N.C."/>
        </authorList>
    </citation>
    <scope>NUCLEOTIDE SEQUENCE [LARGE SCALE GENOMIC DNA]</scope>
    <source>
        <strain evidence="2">ATCC 19995 / DSM 43183 / JCM 3096 / KCTC 9072 / NBRC 15933 / NCIMB 10081 / Henssen B9</strain>
    </source>
</reference>
<dbReference type="KEGG" id="tcu:Tcur_0211"/>
<dbReference type="OrthoDB" id="5192809at2"/>
<accession>D1AEK0</accession>
<name>D1AEK0_THECD</name>
<dbReference type="SUPFAM" id="SSF53474">
    <property type="entry name" value="alpha/beta-Hydrolases"/>
    <property type="match status" value="1"/>
</dbReference>
<dbReference type="HOGENOM" id="CLU_1407502_0_0_11"/>
<protein>
    <submittedName>
        <fullName evidence="1">Uncharacterized protein</fullName>
    </submittedName>
</protein>
<proteinExistence type="predicted"/>
<evidence type="ECO:0000313" key="1">
    <source>
        <dbReference type="EMBL" id="ACY95816.1"/>
    </source>
</evidence>
<keyword evidence="2" id="KW-1185">Reference proteome</keyword>
<dbReference type="InterPro" id="IPR029058">
    <property type="entry name" value="AB_hydrolase_fold"/>
</dbReference>